<feature type="region of interest" description="Disordered" evidence="1">
    <location>
        <begin position="206"/>
        <end position="240"/>
    </location>
</feature>
<keyword evidence="3" id="KW-1185">Reference proteome</keyword>
<evidence type="ECO:0000313" key="2">
    <source>
        <dbReference type="EMBL" id="KIR63925.1"/>
    </source>
</evidence>
<evidence type="ECO:0000256" key="1">
    <source>
        <dbReference type="SAM" id="MobiDB-lite"/>
    </source>
</evidence>
<feature type="compositionally biased region" description="Basic and acidic residues" evidence="1">
    <location>
        <begin position="28"/>
        <end position="70"/>
    </location>
</feature>
<evidence type="ECO:0000313" key="3">
    <source>
        <dbReference type="Proteomes" id="UP000053800"/>
    </source>
</evidence>
<feature type="compositionally biased region" description="Polar residues" evidence="1">
    <location>
        <begin position="146"/>
        <end position="166"/>
    </location>
</feature>
<feature type="compositionally biased region" description="Low complexity" evidence="1">
    <location>
        <begin position="214"/>
        <end position="240"/>
    </location>
</feature>
<feature type="compositionally biased region" description="Polar residues" evidence="1">
    <location>
        <begin position="129"/>
        <end position="139"/>
    </location>
</feature>
<dbReference type="Proteomes" id="UP000053800">
    <property type="component" value="Unassembled WGS sequence"/>
</dbReference>
<reference evidence="2 3" key="1">
    <citation type="submission" date="2015-01" db="EMBL/GenBank/DDBJ databases">
        <title>The Genome Sequence of Cryptococcus gattii CA1873.</title>
        <authorList>
            <consortium name="The Broad Institute Genomics Platform"/>
            <person name="Cuomo C."/>
            <person name="Litvintseva A."/>
            <person name="Chen Y."/>
            <person name="Heitman J."/>
            <person name="Sun S."/>
            <person name="Springer D."/>
            <person name="Dromer F."/>
            <person name="Young S."/>
            <person name="Zeng Q."/>
            <person name="Gargeya S."/>
            <person name="Abouelleil A."/>
            <person name="Alvarado L."/>
            <person name="Chapman S.B."/>
            <person name="Gainer-Dewar J."/>
            <person name="Goldberg J."/>
            <person name="Griggs A."/>
            <person name="Gujja S."/>
            <person name="Hansen M."/>
            <person name="Howarth C."/>
            <person name="Imamovic A."/>
            <person name="Larimer J."/>
            <person name="Murphy C."/>
            <person name="Naylor J."/>
            <person name="Pearson M."/>
            <person name="Priest M."/>
            <person name="Roberts A."/>
            <person name="Saif S."/>
            <person name="Shea T."/>
            <person name="Sykes S."/>
            <person name="Wortman J."/>
            <person name="Nusbaum C."/>
            <person name="Birren B."/>
        </authorList>
    </citation>
    <scope>NUCLEOTIDE SEQUENCE [LARGE SCALE GENOMIC DNA]</scope>
    <source>
        <strain evidence="2 3">CA1873</strain>
    </source>
</reference>
<proteinExistence type="predicted"/>
<feature type="region of interest" description="Disordered" evidence="1">
    <location>
        <begin position="1"/>
        <end position="194"/>
    </location>
</feature>
<sequence>MPEDANLLQTTQEVQPEKGRLEMGLLKRQREGQKREEQQEKDQVNTAEKLTKVGEMQKSKEDKEKAEREKIAKKRAGKERAGSEKAAFPQIQFAQKPPMASRISPSYQPRQPAPQVQQPSHLPAPVPTQPQALPASQTLDHPAAQPSASTHISSFVSPTAKQTTSVPDERANNRATRQRSNASAQSSADQVQRRSITPVVQNAFRPVSQPPLQPKSQSSVQLSAQQPTQSPTQSYTQLTTQPTPHQIFEASSTLSPQPTATYPSTSSRAVQALPKRVHHDIIYNLDTLLRLRRIRSDGPTEAFNSLPTPASATHEQHRSFPTLCPVNSQGGIVTFAPSLILEEPKLFGNLMEALKKTTFWGAYLAPSVITYFDQSWGDEDLCPDVMESFAVLTAYLTLDGGFSQLFLTGETHPNGNVLTISCNPPASYDYDACLAWFQWLQQVTKVGSFKDLADLCRLVKPGYFERKDQSLWTQATLSATRQNVEGVVIDQLIDLSRMRTRDDLMEYDRFVYVGRLELSANAEARKRRYGAGIDFLTPEEFMRITEDGAYKA</sequence>
<feature type="compositionally biased region" description="Low complexity" evidence="1">
    <location>
        <begin position="173"/>
        <end position="194"/>
    </location>
</feature>
<dbReference type="EMBL" id="KN848894">
    <property type="protein sequence ID" value="KIR63925.1"/>
    <property type="molecule type" value="Genomic_DNA"/>
</dbReference>
<accession>A0ABR5BC87</accession>
<protein>
    <submittedName>
        <fullName evidence="2">Uncharacterized protein</fullName>
    </submittedName>
</protein>
<gene>
    <name evidence="2" type="ORF">I314_02706</name>
</gene>
<organism evidence="2 3">
    <name type="scientific">Cryptococcus bacillisporus CA1873</name>
    <dbReference type="NCBI Taxonomy" id="1296111"/>
    <lineage>
        <taxon>Eukaryota</taxon>
        <taxon>Fungi</taxon>
        <taxon>Dikarya</taxon>
        <taxon>Basidiomycota</taxon>
        <taxon>Agaricomycotina</taxon>
        <taxon>Tremellomycetes</taxon>
        <taxon>Tremellales</taxon>
        <taxon>Cryptococcaceae</taxon>
        <taxon>Cryptococcus</taxon>
        <taxon>Cryptococcus gattii species complex</taxon>
    </lineage>
</organism>
<feature type="compositionally biased region" description="Low complexity" evidence="1">
    <location>
        <begin position="108"/>
        <end position="119"/>
    </location>
</feature>
<name>A0ABR5BC87_CRYGA</name>